<protein>
    <recommendedName>
        <fullName evidence="12">C2H2-type domain-containing protein</fullName>
    </recommendedName>
</protein>
<dbReference type="GO" id="GO:0003677">
    <property type="term" value="F:DNA binding"/>
    <property type="evidence" value="ECO:0007669"/>
    <property type="project" value="UniProtKB-KW"/>
</dbReference>
<evidence type="ECO:0000259" key="12">
    <source>
        <dbReference type="PROSITE" id="PS50157"/>
    </source>
</evidence>
<dbReference type="GO" id="GO:0005634">
    <property type="term" value="C:nucleus"/>
    <property type="evidence" value="ECO:0007669"/>
    <property type="project" value="UniProtKB-SubCell"/>
</dbReference>
<accession>A0AA88HA15</accession>
<sequence>MLEPESYFEPPVVKKEIEDTPVRHADGPFEPTNSVMPPEGLSLPALPCISAPIGTFSGFSDLGSTAGNDKDLNLSSAEPYYTTDYPEVYVKEEIESASEPETHKPWIEKDEDQMRSFTFIKVEAISGMYDARQEEIENPVNHLQKVLSPVVEKIYDCDVYNKTFSNKRELIDHSRIHTGEKPYQCEYCKISFVTRANLYRHKKIHTGDKPYKCPQCKKCFSQGQYLKDHIRVHTREKPYECKICHKKFAKSCNLTVHKRTHTGDKPYECSQCKKCFSQGQNLKDHRKIHTREKPYECKICLKRFSRKFNLTVHLRIHGGKLPKCEPLDKLNLPEDT</sequence>
<dbReference type="AlphaFoldDB" id="A0AA88HA15"/>
<gene>
    <name evidence="13" type="ORF">QYM36_013923</name>
</gene>
<dbReference type="SUPFAM" id="SSF57667">
    <property type="entry name" value="beta-beta-alpha zinc fingers"/>
    <property type="match status" value="3"/>
</dbReference>
<dbReference type="InterPro" id="IPR013087">
    <property type="entry name" value="Znf_C2H2_type"/>
</dbReference>
<evidence type="ECO:0000256" key="9">
    <source>
        <dbReference type="ARBA" id="ARBA00023163"/>
    </source>
</evidence>
<dbReference type="GO" id="GO:0000981">
    <property type="term" value="F:DNA-binding transcription factor activity, RNA polymerase II-specific"/>
    <property type="evidence" value="ECO:0007669"/>
    <property type="project" value="TreeGrafter"/>
</dbReference>
<reference evidence="13" key="1">
    <citation type="submission" date="2023-07" db="EMBL/GenBank/DDBJ databases">
        <title>Chromosome-level genome assembly of Artemia franciscana.</title>
        <authorList>
            <person name="Jo E."/>
        </authorList>
    </citation>
    <scope>NUCLEOTIDE SEQUENCE</scope>
    <source>
        <tissue evidence="13">Whole body</tissue>
    </source>
</reference>
<dbReference type="EMBL" id="JAVRJZ010000018">
    <property type="protein sequence ID" value="KAK2708160.1"/>
    <property type="molecule type" value="Genomic_DNA"/>
</dbReference>
<dbReference type="Gene3D" id="3.30.160.60">
    <property type="entry name" value="Classic Zinc Finger"/>
    <property type="match status" value="6"/>
</dbReference>
<dbReference type="PROSITE" id="PS50157">
    <property type="entry name" value="ZINC_FINGER_C2H2_2"/>
    <property type="match status" value="6"/>
</dbReference>
<evidence type="ECO:0000256" key="10">
    <source>
        <dbReference type="ARBA" id="ARBA00023242"/>
    </source>
</evidence>
<evidence type="ECO:0000256" key="6">
    <source>
        <dbReference type="ARBA" id="ARBA00022833"/>
    </source>
</evidence>
<keyword evidence="10" id="KW-0539">Nucleus</keyword>
<evidence type="ECO:0000256" key="2">
    <source>
        <dbReference type="ARBA" id="ARBA00006991"/>
    </source>
</evidence>
<evidence type="ECO:0000256" key="1">
    <source>
        <dbReference type="ARBA" id="ARBA00004123"/>
    </source>
</evidence>
<name>A0AA88HA15_ARTSF</name>
<feature type="domain" description="C2H2-type" evidence="12">
    <location>
        <begin position="295"/>
        <end position="322"/>
    </location>
</feature>
<dbReference type="FunFam" id="3.30.160.60:FF:000358">
    <property type="entry name" value="zinc finger protein 24"/>
    <property type="match status" value="1"/>
</dbReference>
<dbReference type="SMART" id="SM00355">
    <property type="entry name" value="ZnF_C2H2"/>
    <property type="match status" value="6"/>
</dbReference>
<evidence type="ECO:0000256" key="4">
    <source>
        <dbReference type="ARBA" id="ARBA00022737"/>
    </source>
</evidence>
<feature type="domain" description="C2H2-type" evidence="12">
    <location>
        <begin position="183"/>
        <end position="210"/>
    </location>
</feature>
<comment type="subcellular location">
    <subcellularLocation>
        <location evidence="1">Nucleus</location>
    </subcellularLocation>
</comment>
<organism evidence="13 14">
    <name type="scientific">Artemia franciscana</name>
    <name type="common">Brine shrimp</name>
    <name type="synonym">Artemia sanfranciscana</name>
    <dbReference type="NCBI Taxonomy" id="6661"/>
    <lineage>
        <taxon>Eukaryota</taxon>
        <taxon>Metazoa</taxon>
        <taxon>Ecdysozoa</taxon>
        <taxon>Arthropoda</taxon>
        <taxon>Crustacea</taxon>
        <taxon>Branchiopoda</taxon>
        <taxon>Anostraca</taxon>
        <taxon>Artemiidae</taxon>
        <taxon>Artemia</taxon>
    </lineage>
</organism>
<dbReference type="Proteomes" id="UP001187531">
    <property type="component" value="Unassembled WGS sequence"/>
</dbReference>
<dbReference type="FunFam" id="3.30.160.60:FF:001480">
    <property type="entry name" value="Si:cabz01071911.3"/>
    <property type="match status" value="1"/>
</dbReference>
<evidence type="ECO:0000256" key="5">
    <source>
        <dbReference type="ARBA" id="ARBA00022771"/>
    </source>
</evidence>
<dbReference type="FunFam" id="3.30.160.60:FF:000290">
    <property type="entry name" value="Zinc finger protein 697 isoform X1"/>
    <property type="match status" value="1"/>
</dbReference>
<feature type="domain" description="C2H2-type" evidence="12">
    <location>
        <begin position="267"/>
        <end position="294"/>
    </location>
</feature>
<feature type="domain" description="C2H2-type" evidence="12">
    <location>
        <begin position="155"/>
        <end position="182"/>
    </location>
</feature>
<evidence type="ECO:0000256" key="11">
    <source>
        <dbReference type="PROSITE-ProRule" id="PRU00042"/>
    </source>
</evidence>
<proteinExistence type="inferred from homology"/>
<dbReference type="InterPro" id="IPR036236">
    <property type="entry name" value="Znf_C2H2_sf"/>
</dbReference>
<keyword evidence="6" id="KW-0862">Zinc</keyword>
<evidence type="ECO:0000256" key="3">
    <source>
        <dbReference type="ARBA" id="ARBA00022723"/>
    </source>
</evidence>
<dbReference type="GO" id="GO:0003682">
    <property type="term" value="F:chromatin binding"/>
    <property type="evidence" value="ECO:0007669"/>
    <property type="project" value="UniProtKB-ARBA"/>
</dbReference>
<keyword evidence="5 11" id="KW-0863">Zinc-finger</keyword>
<evidence type="ECO:0000256" key="8">
    <source>
        <dbReference type="ARBA" id="ARBA00023125"/>
    </source>
</evidence>
<evidence type="ECO:0000256" key="7">
    <source>
        <dbReference type="ARBA" id="ARBA00023015"/>
    </source>
</evidence>
<evidence type="ECO:0000313" key="14">
    <source>
        <dbReference type="Proteomes" id="UP001187531"/>
    </source>
</evidence>
<dbReference type="FunFam" id="3.30.160.60:FF:000690">
    <property type="entry name" value="Zinc finger protein 354C"/>
    <property type="match status" value="1"/>
</dbReference>
<keyword evidence="3" id="KW-0479">Metal-binding</keyword>
<dbReference type="Pfam" id="PF00096">
    <property type="entry name" value="zf-C2H2"/>
    <property type="match status" value="5"/>
</dbReference>
<comment type="similarity">
    <text evidence="2">Belongs to the krueppel C2H2-type zinc-finger protein family.</text>
</comment>
<feature type="domain" description="C2H2-type" evidence="12">
    <location>
        <begin position="211"/>
        <end position="238"/>
    </location>
</feature>
<keyword evidence="7" id="KW-0805">Transcription regulation</keyword>
<dbReference type="PANTHER" id="PTHR24394">
    <property type="entry name" value="ZINC FINGER PROTEIN"/>
    <property type="match status" value="1"/>
</dbReference>
<keyword evidence="4" id="KW-0677">Repeat</keyword>
<keyword evidence="14" id="KW-1185">Reference proteome</keyword>
<dbReference type="PANTHER" id="PTHR24394:SF44">
    <property type="entry name" value="ZINC FINGER PROTEIN 271-LIKE"/>
    <property type="match status" value="1"/>
</dbReference>
<keyword evidence="8" id="KW-0238">DNA-binding</keyword>
<comment type="caution">
    <text evidence="13">The sequence shown here is derived from an EMBL/GenBank/DDBJ whole genome shotgun (WGS) entry which is preliminary data.</text>
</comment>
<evidence type="ECO:0000313" key="13">
    <source>
        <dbReference type="EMBL" id="KAK2708160.1"/>
    </source>
</evidence>
<dbReference type="GO" id="GO:0008270">
    <property type="term" value="F:zinc ion binding"/>
    <property type="evidence" value="ECO:0007669"/>
    <property type="project" value="UniProtKB-KW"/>
</dbReference>
<keyword evidence="9" id="KW-0804">Transcription</keyword>
<feature type="domain" description="C2H2-type" evidence="12">
    <location>
        <begin position="239"/>
        <end position="266"/>
    </location>
</feature>
<dbReference type="PROSITE" id="PS00028">
    <property type="entry name" value="ZINC_FINGER_C2H2_1"/>
    <property type="match status" value="5"/>
</dbReference>
<dbReference type="FunFam" id="3.30.160.60:FF:001498">
    <property type="entry name" value="Zinc finger protein 404"/>
    <property type="match status" value="2"/>
</dbReference>